<dbReference type="SUPFAM" id="SSF54427">
    <property type="entry name" value="NTF2-like"/>
    <property type="match status" value="1"/>
</dbReference>
<dbReference type="EMBL" id="PDUD01000017">
    <property type="protein sequence ID" value="PHN06576.1"/>
    <property type="molecule type" value="Genomic_DNA"/>
</dbReference>
<evidence type="ECO:0000313" key="4">
    <source>
        <dbReference type="Proteomes" id="UP000223913"/>
    </source>
</evidence>
<name>A0A2D0NDX6_FLAN2</name>
<protein>
    <submittedName>
        <fullName evidence="3">DUF4440 domain-containing protein</fullName>
    </submittedName>
</protein>
<evidence type="ECO:0000256" key="1">
    <source>
        <dbReference type="SAM" id="SignalP"/>
    </source>
</evidence>
<feature type="signal peptide" evidence="1">
    <location>
        <begin position="1"/>
        <end position="30"/>
    </location>
</feature>
<dbReference type="OrthoDB" id="1444594at2"/>
<dbReference type="Gene3D" id="3.10.450.50">
    <property type="match status" value="1"/>
</dbReference>
<comment type="caution">
    <text evidence="3">The sequence shown here is derived from an EMBL/GenBank/DDBJ whole genome shotgun (WGS) entry which is preliminary data.</text>
</comment>
<keyword evidence="4" id="KW-1185">Reference proteome</keyword>
<dbReference type="Proteomes" id="UP000223913">
    <property type="component" value="Unassembled WGS sequence"/>
</dbReference>
<feature type="domain" description="DUF4440" evidence="2">
    <location>
        <begin position="40"/>
        <end position="146"/>
    </location>
</feature>
<proteinExistence type="predicted"/>
<feature type="chain" id="PRO_5013152635" evidence="1">
    <location>
        <begin position="31"/>
        <end position="158"/>
    </location>
</feature>
<evidence type="ECO:0000259" key="2">
    <source>
        <dbReference type="Pfam" id="PF14534"/>
    </source>
</evidence>
<reference evidence="3 4" key="1">
    <citation type="submission" date="2017-10" db="EMBL/GenBank/DDBJ databases">
        <title>The draft genome sequence of Lewinella nigricans NBRC 102662.</title>
        <authorList>
            <person name="Wang K."/>
        </authorList>
    </citation>
    <scope>NUCLEOTIDE SEQUENCE [LARGE SCALE GENOMIC DNA]</scope>
    <source>
        <strain evidence="3 4">NBRC 102662</strain>
    </source>
</reference>
<accession>A0A2D0NDX6</accession>
<dbReference type="InterPro" id="IPR027843">
    <property type="entry name" value="DUF4440"/>
</dbReference>
<keyword evidence="1" id="KW-0732">Signal</keyword>
<organism evidence="3 4">
    <name type="scientific">Flavilitoribacter nigricans (strain ATCC 23147 / DSM 23189 / NBRC 102662 / NCIMB 1420 / SS-2)</name>
    <name type="common">Lewinella nigricans</name>
    <dbReference type="NCBI Taxonomy" id="1122177"/>
    <lineage>
        <taxon>Bacteria</taxon>
        <taxon>Pseudomonadati</taxon>
        <taxon>Bacteroidota</taxon>
        <taxon>Saprospiria</taxon>
        <taxon>Saprospirales</taxon>
        <taxon>Lewinellaceae</taxon>
        <taxon>Flavilitoribacter</taxon>
    </lineage>
</organism>
<dbReference type="AlphaFoldDB" id="A0A2D0NDX6"/>
<gene>
    <name evidence="3" type="ORF">CRP01_09735</name>
</gene>
<dbReference type="Pfam" id="PF14534">
    <property type="entry name" value="DUF4440"/>
    <property type="match status" value="1"/>
</dbReference>
<evidence type="ECO:0000313" key="3">
    <source>
        <dbReference type="EMBL" id="PHN06576.1"/>
    </source>
</evidence>
<dbReference type="InterPro" id="IPR032710">
    <property type="entry name" value="NTF2-like_dom_sf"/>
</dbReference>
<sequence length="158" mass="17660">MFIFLAMTKNALLFLSVIAILAGCSSARQMASGPQAEQAIHKLIDQYSLARATKDTALLKQILIPEIDQLVSSGEWRRGIRTAIRGMQRSSTNNPGTRTLTIEQVRFFNRGSAVADARYVIENPDGSARRMWSTFILVLDHKQWKIAAIRNMLPAARD</sequence>